<name>A0A034V1M8_BACDO</name>
<accession>A0A034V1M8</accession>
<sequence>MVAVVSVLRFKTATSKCRCDLVTYRYQQQLYVCMDSKRFMLVKRSNAGSSYGNIKAMQLSCIDFEAKHISSAQINAQYEHFILFKVIVATSHSLNRRIIICRA</sequence>
<dbReference type="EMBL" id="GAKP01023286">
    <property type="protein sequence ID" value="JAC35670.1"/>
    <property type="molecule type" value="Transcribed_RNA"/>
</dbReference>
<feature type="non-terminal residue" evidence="1">
    <location>
        <position position="103"/>
    </location>
</feature>
<evidence type="ECO:0000313" key="1">
    <source>
        <dbReference type="EMBL" id="JAC35670.1"/>
    </source>
</evidence>
<dbReference type="AlphaFoldDB" id="A0A034V1M8"/>
<reference evidence="1" key="1">
    <citation type="journal article" date="2014" name="BMC Genomics">
        <title>Characterizing the developmental transcriptome of the oriental fruit fly, Bactrocera dorsalis (Diptera: Tephritidae) through comparative genomic analysis with Drosophila melanogaster utilizing modENCODE datasets.</title>
        <authorList>
            <person name="Geib S.M."/>
            <person name="Calla B."/>
            <person name="Hall B."/>
            <person name="Hou S."/>
            <person name="Manoukis N.C."/>
        </authorList>
    </citation>
    <scope>NUCLEOTIDE SEQUENCE</scope>
    <source>
        <strain evidence="1">Punador</strain>
    </source>
</reference>
<organism evidence="1">
    <name type="scientific">Bactrocera dorsalis</name>
    <name type="common">Oriental fruit fly</name>
    <name type="synonym">Dacus dorsalis</name>
    <dbReference type="NCBI Taxonomy" id="27457"/>
    <lineage>
        <taxon>Eukaryota</taxon>
        <taxon>Metazoa</taxon>
        <taxon>Ecdysozoa</taxon>
        <taxon>Arthropoda</taxon>
        <taxon>Hexapoda</taxon>
        <taxon>Insecta</taxon>
        <taxon>Pterygota</taxon>
        <taxon>Neoptera</taxon>
        <taxon>Endopterygota</taxon>
        <taxon>Diptera</taxon>
        <taxon>Brachycera</taxon>
        <taxon>Muscomorpha</taxon>
        <taxon>Tephritoidea</taxon>
        <taxon>Tephritidae</taxon>
        <taxon>Bactrocera</taxon>
        <taxon>Bactrocera</taxon>
    </lineage>
</organism>
<protein>
    <submittedName>
        <fullName evidence="1">Uncharacterized protein</fullName>
    </submittedName>
</protein>
<proteinExistence type="predicted"/>